<gene>
    <name evidence="2" type="ORF">WOLCODRAFT_127005</name>
</gene>
<organism evidence="2 3">
    <name type="scientific">Wolfiporia cocos (strain MD-104)</name>
    <name type="common">Brown rot fungus</name>
    <dbReference type="NCBI Taxonomy" id="742152"/>
    <lineage>
        <taxon>Eukaryota</taxon>
        <taxon>Fungi</taxon>
        <taxon>Dikarya</taxon>
        <taxon>Basidiomycota</taxon>
        <taxon>Agaricomycotina</taxon>
        <taxon>Agaricomycetes</taxon>
        <taxon>Polyporales</taxon>
        <taxon>Phaeolaceae</taxon>
        <taxon>Wolfiporia</taxon>
    </lineage>
</organism>
<dbReference type="OrthoDB" id="3164835at2759"/>
<proteinExistence type="predicted"/>
<keyword evidence="3" id="KW-1185">Reference proteome</keyword>
<dbReference type="SMART" id="SM00225">
    <property type="entry name" value="BTB"/>
    <property type="match status" value="1"/>
</dbReference>
<dbReference type="PROSITE" id="PS50097">
    <property type="entry name" value="BTB"/>
    <property type="match status" value="1"/>
</dbReference>
<dbReference type="InterPro" id="IPR011333">
    <property type="entry name" value="SKP1/BTB/POZ_sf"/>
</dbReference>
<evidence type="ECO:0000259" key="1">
    <source>
        <dbReference type="PROSITE" id="PS50097"/>
    </source>
</evidence>
<dbReference type="Gene3D" id="3.30.710.10">
    <property type="entry name" value="Potassium Channel Kv1.1, Chain A"/>
    <property type="match status" value="1"/>
</dbReference>
<dbReference type="STRING" id="742152.A0A2H3J925"/>
<dbReference type="OMA" id="HATHAED"/>
<dbReference type="Pfam" id="PF00651">
    <property type="entry name" value="BTB"/>
    <property type="match status" value="1"/>
</dbReference>
<sequence>MTAQSIRANAPFDGSKRADVVLRSSNGVDFHVRSAILAEASPFFESMFTLPQAASEHATHAEDLPIIPCGDDDAALDTLLRICYPIPSPDIDKLVDLEQVLRAATKYDMEGATKHCTEQLVKNLHRSPLGIFAIACLYRLPEIARAAARASLEYEWDWFTKNVTPSGILDRTPESLITKLQEYRENCAHAALEDSYGLGDDPFYPECLLCNPAGKRMFLDMYTAAAIARSIITSQPSGRCRPSNLGGLLLAAFSLEGSFYYRRTMCHYCRDNAADAVRYYADEFVSAIENRIGQISLNLDL</sequence>
<dbReference type="Proteomes" id="UP000218811">
    <property type="component" value="Unassembled WGS sequence"/>
</dbReference>
<evidence type="ECO:0000313" key="2">
    <source>
        <dbReference type="EMBL" id="PCH36303.1"/>
    </source>
</evidence>
<protein>
    <recommendedName>
        <fullName evidence="1">BTB domain-containing protein</fullName>
    </recommendedName>
</protein>
<dbReference type="AlphaFoldDB" id="A0A2H3J925"/>
<dbReference type="InterPro" id="IPR000210">
    <property type="entry name" value="BTB/POZ_dom"/>
</dbReference>
<reference evidence="2 3" key="1">
    <citation type="journal article" date="2012" name="Science">
        <title>The Paleozoic origin of enzymatic lignin decomposition reconstructed from 31 fungal genomes.</title>
        <authorList>
            <person name="Floudas D."/>
            <person name="Binder M."/>
            <person name="Riley R."/>
            <person name="Barry K."/>
            <person name="Blanchette R.A."/>
            <person name="Henrissat B."/>
            <person name="Martinez A.T."/>
            <person name="Otillar R."/>
            <person name="Spatafora J.W."/>
            <person name="Yadav J.S."/>
            <person name="Aerts A."/>
            <person name="Benoit I."/>
            <person name="Boyd A."/>
            <person name="Carlson A."/>
            <person name="Copeland A."/>
            <person name="Coutinho P.M."/>
            <person name="de Vries R.P."/>
            <person name="Ferreira P."/>
            <person name="Findley K."/>
            <person name="Foster B."/>
            <person name="Gaskell J."/>
            <person name="Glotzer D."/>
            <person name="Gorecki P."/>
            <person name="Heitman J."/>
            <person name="Hesse C."/>
            <person name="Hori C."/>
            <person name="Igarashi K."/>
            <person name="Jurgens J.A."/>
            <person name="Kallen N."/>
            <person name="Kersten P."/>
            <person name="Kohler A."/>
            <person name="Kuees U."/>
            <person name="Kumar T.K.A."/>
            <person name="Kuo A."/>
            <person name="LaButti K."/>
            <person name="Larrondo L.F."/>
            <person name="Lindquist E."/>
            <person name="Ling A."/>
            <person name="Lombard V."/>
            <person name="Lucas S."/>
            <person name="Lundell T."/>
            <person name="Martin R."/>
            <person name="McLaughlin D.J."/>
            <person name="Morgenstern I."/>
            <person name="Morin E."/>
            <person name="Murat C."/>
            <person name="Nagy L.G."/>
            <person name="Nolan M."/>
            <person name="Ohm R.A."/>
            <person name="Patyshakuliyeva A."/>
            <person name="Rokas A."/>
            <person name="Ruiz-Duenas F.J."/>
            <person name="Sabat G."/>
            <person name="Salamov A."/>
            <person name="Samejima M."/>
            <person name="Schmutz J."/>
            <person name="Slot J.C."/>
            <person name="St John F."/>
            <person name="Stenlid J."/>
            <person name="Sun H."/>
            <person name="Sun S."/>
            <person name="Syed K."/>
            <person name="Tsang A."/>
            <person name="Wiebenga A."/>
            <person name="Young D."/>
            <person name="Pisabarro A."/>
            <person name="Eastwood D.C."/>
            <person name="Martin F."/>
            <person name="Cullen D."/>
            <person name="Grigoriev I.V."/>
            <person name="Hibbett D.S."/>
        </authorList>
    </citation>
    <scope>NUCLEOTIDE SEQUENCE [LARGE SCALE GENOMIC DNA]</scope>
    <source>
        <strain evidence="2 3">MD-104</strain>
    </source>
</reference>
<accession>A0A2H3J925</accession>
<feature type="domain" description="BTB" evidence="1">
    <location>
        <begin position="18"/>
        <end position="84"/>
    </location>
</feature>
<name>A0A2H3J925_WOLCO</name>
<evidence type="ECO:0000313" key="3">
    <source>
        <dbReference type="Proteomes" id="UP000218811"/>
    </source>
</evidence>
<dbReference type="EMBL" id="KB467876">
    <property type="protein sequence ID" value="PCH36303.1"/>
    <property type="molecule type" value="Genomic_DNA"/>
</dbReference>
<dbReference type="SUPFAM" id="SSF54695">
    <property type="entry name" value="POZ domain"/>
    <property type="match status" value="1"/>
</dbReference>